<dbReference type="Proteomes" id="UP000019384">
    <property type="component" value="Unassembled WGS sequence"/>
</dbReference>
<protein>
    <recommendedName>
        <fullName evidence="8">Putative transcription factor kapC</fullName>
    </recommendedName>
</protein>
<keyword evidence="4" id="KW-0805">Transcription regulation</keyword>
<dbReference type="InterPro" id="IPR050936">
    <property type="entry name" value="AP-1-like"/>
</dbReference>
<keyword evidence="7" id="KW-0539">Nucleus</keyword>
<name>W6MUM9_9ASCO</name>
<sequence length="207" mass="22941">MARIAHLHQLRVQSTIVPVFTNLFTAMDSHIDPTFGTDPVKPNQPSVDEVAAAAVAQSVAHSIHPTGPSPKRPTSRPLTQTKRALQNRVAQRKFREKKDKTIKELIDKAARLDELEEYVKELKRENYEFRDYILRLQDKLIQKVESENKNGSGGAGNGNVSPTGQGFPASLLKPAGAESATSSLLNSVLSAENPLNRPEYLYKDDKQ</sequence>
<evidence type="ECO:0000256" key="6">
    <source>
        <dbReference type="ARBA" id="ARBA00023163"/>
    </source>
</evidence>
<evidence type="ECO:0000256" key="2">
    <source>
        <dbReference type="ARBA" id="ARBA00004123"/>
    </source>
</evidence>
<dbReference type="EMBL" id="HG793126">
    <property type="protein sequence ID" value="CDK25770.1"/>
    <property type="molecule type" value="Genomic_DNA"/>
</dbReference>
<dbReference type="PROSITE" id="PS00036">
    <property type="entry name" value="BZIP_BASIC"/>
    <property type="match status" value="1"/>
</dbReference>
<evidence type="ECO:0000256" key="10">
    <source>
        <dbReference type="SAM" id="MobiDB-lite"/>
    </source>
</evidence>
<evidence type="ECO:0000256" key="9">
    <source>
        <dbReference type="SAM" id="Coils"/>
    </source>
</evidence>
<reference evidence="12" key="1">
    <citation type="submission" date="2013-12" db="EMBL/GenBank/DDBJ databases">
        <authorList>
            <person name="Genoscope - CEA"/>
        </authorList>
    </citation>
    <scope>NUCLEOTIDE SEQUENCE</scope>
    <source>
        <strain evidence="12">CBS 1993</strain>
    </source>
</reference>
<evidence type="ECO:0000256" key="3">
    <source>
        <dbReference type="ARBA" id="ARBA00007163"/>
    </source>
</evidence>
<keyword evidence="9" id="KW-0175">Coiled coil</keyword>
<dbReference type="InterPro" id="IPR046347">
    <property type="entry name" value="bZIP_sf"/>
</dbReference>
<feature type="region of interest" description="Disordered" evidence="10">
    <location>
        <begin position="147"/>
        <end position="175"/>
    </location>
</feature>
<dbReference type="GeneID" id="34519169"/>
<dbReference type="RefSeq" id="XP_022457781.1">
    <property type="nucleotide sequence ID" value="XM_022603951.1"/>
</dbReference>
<dbReference type="Pfam" id="PF00170">
    <property type="entry name" value="bZIP_1"/>
    <property type="match status" value="1"/>
</dbReference>
<comment type="subcellular location">
    <subcellularLocation>
        <location evidence="2">Nucleus</location>
    </subcellularLocation>
</comment>
<accession>W6MUM9</accession>
<keyword evidence="6" id="KW-0804">Transcription</keyword>
<dbReference type="OrthoDB" id="2593073at2759"/>
<gene>
    <name evidence="12" type="ORF">KUCA_T00001740001</name>
</gene>
<evidence type="ECO:0000313" key="13">
    <source>
        <dbReference type="Proteomes" id="UP000019384"/>
    </source>
</evidence>
<evidence type="ECO:0000313" key="12">
    <source>
        <dbReference type="EMBL" id="CDK25770.1"/>
    </source>
</evidence>
<evidence type="ECO:0000256" key="4">
    <source>
        <dbReference type="ARBA" id="ARBA00023015"/>
    </source>
</evidence>
<feature type="domain" description="BZIP" evidence="11">
    <location>
        <begin position="82"/>
        <end position="97"/>
    </location>
</feature>
<comment type="function">
    <text evidence="1">Putative transcription factor.</text>
</comment>
<keyword evidence="5" id="KW-0238">DNA-binding</keyword>
<evidence type="ECO:0000256" key="5">
    <source>
        <dbReference type="ARBA" id="ARBA00023125"/>
    </source>
</evidence>
<proteinExistence type="inferred from homology"/>
<dbReference type="Gene3D" id="1.20.5.170">
    <property type="match status" value="1"/>
</dbReference>
<keyword evidence="13" id="KW-1185">Reference proteome</keyword>
<evidence type="ECO:0000256" key="7">
    <source>
        <dbReference type="ARBA" id="ARBA00023242"/>
    </source>
</evidence>
<dbReference type="GO" id="GO:0090575">
    <property type="term" value="C:RNA polymerase II transcription regulator complex"/>
    <property type="evidence" value="ECO:0007669"/>
    <property type="project" value="TreeGrafter"/>
</dbReference>
<evidence type="ECO:0000259" key="11">
    <source>
        <dbReference type="PROSITE" id="PS00036"/>
    </source>
</evidence>
<feature type="region of interest" description="Disordered" evidence="10">
    <location>
        <begin position="61"/>
        <end position="94"/>
    </location>
</feature>
<evidence type="ECO:0000256" key="1">
    <source>
        <dbReference type="ARBA" id="ARBA00004049"/>
    </source>
</evidence>
<dbReference type="PANTHER" id="PTHR40621:SF11">
    <property type="entry name" value="TRANSCRIPTION FACTOR KAPC-RELATED"/>
    <property type="match status" value="1"/>
</dbReference>
<feature type="coiled-coil region" evidence="9">
    <location>
        <begin position="95"/>
        <end position="125"/>
    </location>
</feature>
<organism evidence="12 13">
    <name type="scientific">Kuraishia capsulata CBS 1993</name>
    <dbReference type="NCBI Taxonomy" id="1382522"/>
    <lineage>
        <taxon>Eukaryota</taxon>
        <taxon>Fungi</taxon>
        <taxon>Dikarya</taxon>
        <taxon>Ascomycota</taxon>
        <taxon>Saccharomycotina</taxon>
        <taxon>Pichiomycetes</taxon>
        <taxon>Pichiales</taxon>
        <taxon>Pichiaceae</taxon>
        <taxon>Kuraishia</taxon>
    </lineage>
</organism>
<reference evidence="12" key="2">
    <citation type="submission" date="2014-02" db="EMBL/GenBank/DDBJ databases">
        <title>Complete DNA sequence of /Kuraishia capsulata/ illustrates novel genomic features among budding yeasts (/Saccharomycotina/).</title>
        <authorList>
            <person name="Morales L."/>
            <person name="Noel B."/>
            <person name="Porcel B."/>
            <person name="Marcet-Houben M."/>
            <person name="Hullo M-F."/>
            <person name="Sacerdot C."/>
            <person name="Tekaia F."/>
            <person name="Leh-Louis V."/>
            <person name="Despons L."/>
            <person name="Khanna V."/>
            <person name="Aury J-M."/>
            <person name="Barbe V."/>
            <person name="Couloux A."/>
            <person name="Labadie K."/>
            <person name="Pelletier E."/>
            <person name="Souciet J-L."/>
            <person name="Boekhout T."/>
            <person name="Gabaldon T."/>
            <person name="Wincker P."/>
            <person name="Dujon B."/>
        </authorList>
    </citation>
    <scope>NUCLEOTIDE SEQUENCE</scope>
    <source>
        <strain evidence="12">CBS 1993</strain>
    </source>
</reference>
<comment type="similarity">
    <text evidence="3">Belongs to the bZIP family.</text>
</comment>
<dbReference type="STRING" id="1382522.W6MUM9"/>
<dbReference type="AlphaFoldDB" id="W6MUM9"/>
<evidence type="ECO:0000256" key="8">
    <source>
        <dbReference type="ARBA" id="ARBA00044067"/>
    </source>
</evidence>
<dbReference type="GO" id="GO:0000976">
    <property type="term" value="F:transcription cis-regulatory region binding"/>
    <property type="evidence" value="ECO:0007669"/>
    <property type="project" value="InterPro"/>
</dbReference>
<dbReference type="InterPro" id="IPR004827">
    <property type="entry name" value="bZIP"/>
</dbReference>
<dbReference type="PANTHER" id="PTHR40621">
    <property type="entry name" value="TRANSCRIPTION FACTOR KAPC-RELATED"/>
    <property type="match status" value="1"/>
</dbReference>
<dbReference type="GO" id="GO:0001228">
    <property type="term" value="F:DNA-binding transcription activator activity, RNA polymerase II-specific"/>
    <property type="evidence" value="ECO:0007669"/>
    <property type="project" value="TreeGrafter"/>
</dbReference>
<dbReference type="SUPFAM" id="SSF57959">
    <property type="entry name" value="Leucine zipper domain"/>
    <property type="match status" value="1"/>
</dbReference>
<dbReference type="CDD" id="cd14688">
    <property type="entry name" value="bZIP_YAP"/>
    <property type="match status" value="1"/>
</dbReference>
<dbReference type="HOGENOM" id="CLU_1326558_0_0_1"/>